<feature type="region of interest" description="Disordered" evidence="2">
    <location>
        <begin position="84"/>
        <end position="139"/>
    </location>
</feature>
<dbReference type="PANTHER" id="PTHR21517">
    <property type="entry name" value="APICAL JUNCTION COMPONENT 1 HOMOLOG"/>
    <property type="match status" value="1"/>
</dbReference>
<feature type="domain" description="Apical junction molecule ajm1 alpha/beta" evidence="4">
    <location>
        <begin position="1739"/>
        <end position="1854"/>
    </location>
</feature>
<feature type="compositionally biased region" description="Low complexity" evidence="2">
    <location>
        <begin position="1442"/>
        <end position="1454"/>
    </location>
</feature>
<proteinExistence type="predicted"/>
<dbReference type="GO" id="GO:0005886">
    <property type="term" value="C:plasma membrane"/>
    <property type="evidence" value="ECO:0000318"/>
    <property type="project" value="GO_Central"/>
</dbReference>
<feature type="region of interest" description="Disordered" evidence="2">
    <location>
        <begin position="1375"/>
        <end position="1405"/>
    </location>
</feature>
<dbReference type="GO" id="GO:0005912">
    <property type="term" value="C:adherens junction"/>
    <property type="evidence" value="ECO:0007669"/>
    <property type="project" value="EnsemblMetazoa"/>
</dbReference>
<gene>
    <name evidence="5" type="primary">WBGene00097877</name>
</gene>
<feature type="region of interest" description="Disordered" evidence="2">
    <location>
        <begin position="1422"/>
        <end position="1506"/>
    </location>
</feature>
<dbReference type="SUPFAM" id="SSF144232">
    <property type="entry name" value="HIT/MYND zinc finger-like"/>
    <property type="match status" value="1"/>
</dbReference>
<dbReference type="GO" id="GO:0036064">
    <property type="term" value="C:ciliary basal body"/>
    <property type="evidence" value="ECO:0007669"/>
    <property type="project" value="EnsemblMetazoa"/>
</dbReference>
<feature type="region of interest" description="Disordered" evidence="2">
    <location>
        <begin position="1005"/>
        <end position="1025"/>
    </location>
</feature>
<evidence type="ECO:0000256" key="3">
    <source>
        <dbReference type="SAM" id="Phobius"/>
    </source>
</evidence>
<feature type="compositionally biased region" description="Basic and acidic residues" evidence="2">
    <location>
        <begin position="1005"/>
        <end position="1023"/>
    </location>
</feature>
<accession>A0A2A6C504</accession>
<evidence type="ECO:0000256" key="1">
    <source>
        <dbReference type="SAM" id="Coils"/>
    </source>
</evidence>
<dbReference type="OrthoDB" id="6431454at2759"/>
<feature type="compositionally biased region" description="Low complexity" evidence="2">
    <location>
        <begin position="182"/>
        <end position="195"/>
    </location>
</feature>
<keyword evidence="3" id="KW-1133">Transmembrane helix</keyword>
<feature type="transmembrane region" description="Helical" evidence="3">
    <location>
        <begin position="57"/>
        <end position="76"/>
    </location>
</feature>
<evidence type="ECO:0000259" key="4">
    <source>
        <dbReference type="Pfam" id="PF26649"/>
    </source>
</evidence>
<feature type="compositionally biased region" description="Basic and acidic residues" evidence="2">
    <location>
        <begin position="274"/>
        <end position="290"/>
    </location>
</feature>
<feature type="region of interest" description="Disordered" evidence="2">
    <location>
        <begin position="1039"/>
        <end position="1063"/>
    </location>
</feature>
<feature type="compositionally biased region" description="Basic and acidic residues" evidence="2">
    <location>
        <begin position="1343"/>
        <end position="1353"/>
    </location>
</feature>
<dbReference type="PANTHER" id="PTHR21517:SF3">
    <property type="entry name" value="APICAL JUNCTION COMPONENT 1 HOMOLOG"/>
    <property type="match status" value="1"/>
</dbReference>
<dbReference type="GO" id="GO:0043296">
    <property type="term" value="C:apical junction complex"/>
    <property type="evidence" value="ECO:0000318"/>
    <property type="project" value="GO_Central"/>
</dbReference>
<feature type="coiled-coil region" evidence="1">
    <location>
        <begin position="615"/>
        <end position="689"/>
    </location>
</feature>
<dbReference type="InterPro" id="IPR038825">
    <property type="entry name" value="Apical_junction"/>
</dbReference>
<dbReference type="InterPro" id="IPR058586">
    <property type="entry name" value="Ajm-1"/>
</dbReference>
<feature type="region of interest" description="Disordered" evidence="2">
    <location>
        <begin position="1199"/>
        <end position="1266"/>
    </location>
</feature>
<feature type="compositionally biased region" description="Basic and acidic residues" evidence="2">
    <location>
        <begin position="84"/>
        <end position="96"/>
    </location>
</feature>
<accession>A0A8R1YFE8</accession>
<feature type="region of interest" description="Disordered" evidence="2">
    <location>
        <begin position="1283"/>
        <end position="1360"/>
    </location>
</feature>
<reference evidence="6" key="1">
    <citation type="journal article" date="2008" name="Nat. Genet.">
        <title>The Pristionchus pacificus genome provides a unique perspective on nematode lifestyle and parasitism.</title>
        <authorList>
            <person name="Dieterich C."/>
            <person name="Clifton S.W."/>
            <person name="Schuster L.N."/>
            <person name="Chinwalla A."/>
            <person name="Delehaunty K."/>
            <person name="Dinkelacker I."/>
            <person name="Fulton L."/>
            <person name="Fulton R."/>
            <person name="Godfrey J."/>
            <person name="Minx P."/>
            <person name="Mitreva M."/>
            <person name="Roeseler W."/>
            <person name="Tian H."/>
            <person name="Witte H."/>
            <person name="Yang S.P."/>
            <person name="Wilson R.K."/>
            <person name="Sommer R.J."/>
        </authorList>
    </citation>
    <scope>NUCLEOTIDE SEQUENCE [LARGE SCALE GENOMIC DNA]</scope>
    <source>
        <strain evidence="6">PS312</strain>
    </source>
</reference>
<name>A0A2A6C504_PRIPA</name>
<feature type="compositionally biased region" description="Pro residues" evidence="2">
    <location>
        <begin position="408"/>
        <end position="420"/>
    </location>
</feature>
<feature type="compositionally biased region" description="Low complexity" evidence="2">
    <location>
        <begin position="523"/>
        <end position="545"/>
    </location>
</feature>
<feature type="compositionally biased region" description="Polar residues" evidence="2">
    <location>
        <begin position="438"/>
        <end position="447"/>
    </location>
</feature>
<feature type="region of interest" description="Disordered" evidence="2">
    <location>
        <begin position="886"/>
        <end position="956"/>
    </location>
</feature>
<feature type="compositionally biased region" description="Polar residues" evidence="2">
    <location>
        <begin position="348"/>
        <end position="357"/>
    </location>
</feature>
<feature type="compositionally biased region" description="Basic and acidic residues" evidence="2">
    <location>
        <begin position="547"/>
        <end position="560"/>
    </location>
</feature>
<dbReference type="GO" id="GO:0045216">
    <property type="term" value="P:cell-cell junction organization"/>
    <property type="evidence" value="ECO:0000318"/>
    <property type="project" value="GO_Central"/>
</dbReference>
<feature type="region of interest" description="Disordered" evidence="2">
    <location>
        <begin position="1520"/>
        <end position="1541"/>
    </location>
</feature>
<feature type="compositionally biased region" description="Basic and acidic residues" evidence="2">
    <location>
        <begin position="1214"/>
        <end position="1231"/>
    </location>
</feature>
<feature type="region of interest" description="Disordered" evidence="2">
    <location>
        <begin position="169"/>
        <end position="560"/>
    </location>
</feature>
<keyword evidence="6" id="KW-1185">Reference proteome</keyword>
<dbReference type="GO" id="GO:0016327">
    <property type="term" value="C:apicolateral plasma membrane"/>
    <property type="evidence" value="ECO:0007669"/>
    <property type="project" value="EnsemblMetazoa"/>
</dbReference>
<protein>
    <submittedName>
        <fullName evidence="5">Ajm-1</fullName>
    </submittedName>
</protein>
<keyword evidence="3" id="KW-0472">Membrane</keyword>
<dbReference type="GO" id="GO:0009792">
    <property type="term" value="P:embryo development ending in birth or egg hatching"/>
    <property type="evidence" value="ECO:0007669"/>
    <property type="project" value="EnsemblMetazoa"/>
</dbReference>
<sequence length="1912" mass="223027">FKNLQTQRRPPSSLRMKKVDPAHFRVSTASRPLQLFVPSETSDREVRRPSMDSPFDAFLQAAFSVVLAIVFAWRLIVFSTKDEEDRNNNRAVERKRVASAMDPSIPSSLRGLLSTDVLPEGASSSSEEDDFLHHPPPPHLLNMGSLEIIQEESDEARSISSASFASPRTVLDANPSRRSDYRSISSLSSVSDYRSPTSQLSPREHPNDHSIEDEEMEPTSHDRVDTSHTLTGSEADSSSPEVTIIEKTSETDANEGLLRGLAQLSVEPVKMAKKSTDGDSEKGDEEHEEKGEEVEILPARPSSFPHNDADRDTTEEIVYESTRPTPMEDARSLDSVSLVLNESRDSILDQSITSNPIDETAIVEKSMEQHKSTRERRDSSPPPDLPPPPPLLASTPLETSHASITLRPGPPPPPPPPPPVDVDVERSMQRVARYGQIYSDSAKSRMNTAKDERNDQGMSSPPPMAPPPPPLSTSIPIYTSSSSHKGPGSTKSYSSRDDLLDSGDSHAPSRSTVREIPVLRAPSAAASSVLDAYAAQQPPSASLASYHHRDPSGDRDMHDEYYRREVLTRTIITRSTEQLSNPLRASSPVERYITYNPADDTREIREVEYRVNRVRDIEEEERRIHEDRARREKEEADMRRLNDEYRREQERIEREAMEKLRRNRELKEREFESSRYEREKAELDRIERDRHDRELLEQQRRDEWEKREQERRALENGDLERRRQIERERLERERQIEEQLERERIQQEKDRLEREKQERERKERERLEWERIERERIERERIEIERIERIKKEKMERERKEKEREREEAERLKREREELERLEREAAERERERLEDEERERRRRAEEAREAAILEQKRRELDEKERLRRQQEQEEKDRLERLRAEQERREWEKQEYERRERERQEEERRELELIEAQKRARDARERERTEDEKREWERQEEERRERERREKERREAMERERLRQIEEAKERDRVLALEKIAQERRYHRDRELARERELAELEARTNELKDLERKQQERRRLEREAEEYELEQIRRQEAENRAIRDRERQQAAEREAARRLDDRRSRDKLDHIIREKTEKEKMEEAKRQLLADKEWRDRRRHDPFSKENLERLTRKPYYSRENLSQPEVITKVERQVIERVDRNLWVDDRMIPTSYTTSSYAIEGPDDYNRGRIFSRNDGGSARTSSRLLRSRLDQARKDFLSGGGAPETSSDAVTDRFNKSTDDLSKRPAPEYRGPLLQKFHDDGFNRTQTDHGSAAPYPRMGPSQYGEEFEKLLAETERKYAGYRSRSRSSQPSLYGRQRHYSSTYLETDVDTGRPDMTSVLRQTEETNLDDVHRRSGSALDAERTSRRDTADTAAGSIHLRSKSADYLMDRKAREESAVPENDLQRHPRDTSPRISEHELRFRKSTEKLDVPEWYREQHRVTGRATDVDATLSRPGQGYRQSEPQRPPSSSSLRYGQPFSYTDGGSVRSPPPVGGFSYADGGGYQQQSSSSMRSPPVGGFDTRGMFDRYAGEIAEMRRSRSSLHHHVGQEPGTRQVVSPLHHEHPIPVARRSLSQEVISSTHQASVGRALPGYTVSDVPDTWEMITRNRRSRVIEVADTFVPPRQGEPSSASRYGGRVTIEEVLDSIFNDTHPQPHPHPNEDTSLPQGDHLYEGNHDGPSIYTHNYMLMDQVIKRPEHAENLLKEEKLFVRCSYCHRTRELATARLQYVSCKHCYTYYCSRHCRQNDWSKHGGRCSFARINTLCKDVIMKVRGDTEAQWWMSRVAREGYSKRGRGSVNIRLASPQLAQAYVNRGWPALANYQPESLLYYYTIAALVQERKDPSLVMLCKKYDPTDKFILSVSIIADVEHCPSTPPPETTEWPAPGSGPGHLAVSGPNQTNLTVSSADSAPQYRSQTIPVIDMRTLVPTDV</sequence>
<feature type="region of interest" description="Disordered" evidence="2">
    <location>
        <begin position="1158"/>
        <end position="1186"/>
    </location>
</feature>
<organism evidence="5 6">
    <name type="scientific">Pristionchus pacificus</name>
    <name type="common">Parasitic nematode worm</name>
    <dbReference type="NCBI Taxonomy" id="54126"/>
    <lineage>
        <taxon>Eukaryota</taxon>
        <taxon>Metazoa</taxon>
        <taxon>Ecdysozoa</taxon>
        <taxon>Nematoda</taxon>
        <taxon>Chromadorea</taxon>
        <taxon>Rhabditida</taxon>
        <taxon>Rhabditina</taxon>
        <taxon>Diplogasteromorpha</taxon>
        <taxon>Diplogasteroidea</taxon>
        <taxon>Neodiplogasteridae</taxon>
        <taxon>Pristionchus</taxon>
    </lineage>
</organism>
<evidence type="ECO:0000313" key="5">
    <source>
        <dbReference type="EnsemblMetazoa" id="PPA08323.1"/>
    </source>
</evidence>
<evidence type="ECO:0000313" key="6">
    <source>
        <dbReference type="Proteomes" id="UP000005239"/>
    </source>
</evidence>
<dbReference type="Proteomes" id="UP000005239">
    <property type="component" value="Unassembled WGS sequence"/>
</dbReference>
<feature type="compositionally biased region" description="Polar residues" evidence="2">
    <location>
        <begin position="227"/>
        <end position="241"/>
    </location>
</feature>
<feature type="compositionally biased region" description="Pro residues" evidence="2">
    <location>
        <begin position="380"/>
        <end position="391"/>
    </location>
</feature>
<feature type="region of interest" description="Disordered" evidence="2">
    <location>
        <begin position="795"/>
        <end position="844"/>
    </location>
</feature>
<reference evidence="5" key="2">
    <citation type="submission" date="2022-06" db="UniProtKB">
        <authorList>
            <consortium name="EnsemblMetazoa"/>
        </authorList>
    </citation>
    <scope>IDENTIFICATION</scope>
    <source>
        <strain evidence="5">PS312</strain>
    </source>
</reference>
<feature type="compositionally biased region" description="Pro residues" evidence="2">
    <location>
        <begin position="460"/>
        <end position="471"/>
    </location>
</feature>
<dbReference type="GO" id="GO:0044292">
    <property type="term" value="C:dendrite terminus"/>
    <property type="evidence" value="ECO:0007669"/>
    <property type="project" value="EnsemblMetazoa"/>
</dbReference>
<keyword evidence="3" id="KW-0812">Transmembrane</keyword>
<evidence type="ECO:0000256" key="2">
    <source>
        <dbReference type="SAM" id="MobiDB-lite"/>
    </source>
</evidence>
<keyword evidence="1" id="KW-0175">Coiled coil</keyword>
<feature type="compositionally biased region" description="Basic and acidic residues" evidence="2">
    <location>
        <begin position="365"/>
        <end position="379"/>
    </location>
</feature>
<feature type="compositionally biased region" description="Low complexity" evidence="2">
    <location>
        <begin position="472"/>
        <end position="483"/>
    </location>
</feature>
<dbReference type="EnsemblMetazoa" id="PPA08323.1">
    <property type="protein sequence ID" value="PPA08323.1"/>
    <property type="gene ID" value="WBGene00097877"/>
</dbReference>
<feature type="region of interest" description="Disordered" evidence="2">
    <location>
        <begin position="744"/>
        <end position="766"/>
    </location>
</feature>
<dbReference type="Pfam" id="PF26649">
    <property type="entry name" value="Ajm-1"/>
    <property type="match status" value="1"/>
</dbReference>